<dbReference type="AlphaFoldDB" id="A0A4Q9BB15"/>
<dbReference type="InterPro" id="IPR015946">
    <property type="entry name" value="KH_dom-like_a/b"/>
</dbReference>
<name>A0A4Q9BB15_9BACT</name>
<dbReference type="Pfam" id="PF02033">
    <property type="entry name" value="RBFA"/>
    <property type="match status" value="1"/>
</dbReference>
<gene>
    <name evidence="2 3" type="primary">rbfA</name>
    <name evidence="3" type="ORF">EWU20_06430</name>
</gene>
<dbReference type="HAMAP" id="MF_00003">
    <property type="entry name" value="RbfA"/>
    <property type="match status" value="1"/>
</dbReference>
<dbReference type="OrthoDB" id="9811910at2"/>
<keyword evidence="1 2" id="KW-0690">Ribosome biogenesis</keyword>
<dbReference type="GO" id="GO:0030490">
    <property type="term" value="P:maturation of SSU-rRNA"/>
    <property type="evidence" value="ECO:0007669"/>
    <property type="project" value="UniProtKB-UniRule"/>
</dbReference>
<protein>
    <recommendedName>
        <fullName evidence="2">Ribosome-binding factor A</fullName>
    </recommendedName>
</protein>
<keyword evidence="2" id="KW-0963">Cytoplasm</keyword>
<dbReference type="PANTHER" id="PTHR33515">
    <property type="entry name" value="RIBOSOME-BINDING FACTOR A, CHLOROPLASTIC-RELATED"/>
    <property type="match status" value="1"/>
</dbReference>
<dbReference type="InterPro" id="IPR000238">
    <property type="entry name" value="RbfA"/>
</dbReference>
<evidence type="ECO:0000256" key="2">
    <source>
        <dbReference type="HAMAP-Rule" id="MF_00003"/>
    </source>
</evidence>
<dbReference type="RefSeq" id="WP_130923167.1">
    <property type="nucleotide sequence ID" value="NZ_JAANOM010000001.1"/>
</dbReference>
<accession>A0A4Q9BB15</accession>
<reference evidence="3 4" key="1">
    <citation type="submission" date="2019-02" db="EMBL/GenBank/DDBJ databases">
        <title>Genome of a new Bacteroidetes strain.</title>
        <authorList>
            <person name="Pitt A."/>
        </authorList>
    </citation>
    <scope>NUCLEOTIDE SEQUENCE [LARGE SCALE GENOMIC DNA]</scope>
    <source>
        <strain evidence="3 4">103A-SOEBACH</strain>
    </source>
</reference>
<dbReference type="Proteomes" id="UP000293583">
    <property type="component" value="Unassembled WGS sequence"/>
</dbReference>
<dbReference type="SUPFAM" id="SSF89919">
    <property type="entry name" value="Ribosome-binding factor A, RbfA"/>
    <property type="match status" value="1"/>
</dbReference>
<evidence type="ECO:0000313" key="4">
    <source>
        <dbReference type="Proteomes" id="UP000293583"/>
    </source>
</evidence>
<sequence>METKRQQKFGRQIQKDLSDIFQKEFKMLFGNGMVTVTEVKISPDLSVARCYLSFLLIDDREAVMDQIELQNKAIRNALANRIRKQVRIIPNLVFFLDDTAAYAAKIEALFEGLVIPPAEEGDVSNRVADEID</sequence>
<dbReference type="NCBIfam" id="TIGR00082">
    <property type="entry name" value="rbfA"/>
    <property type="match status" value="1"/>
</dbReference>
<keyword evidence="4" id="KW-1185">Reference proteome</keyword>
<comment type="subunit">
    <text evidence="2">Monomer. Binds 30S ribosomal subunits, but not 50S ribosomal subunits or 70S ribosomes.</text>
</comment>
<dbReference type="Gene3D" id="3.30.300.20">
    <property type="match status" value="1"/>
</dbReference>
<dbReference type="PANTHER" id="PTHR33515:SF1">
    <property type="entry name" value="RIBOSOME-BINDING FACTOR A, CHLOROPLASTIC-RELATED"/>
    <property type="match status" value="1"/>
</dbReference>
<dbReference type="GO" id="GO:0043024">
    <property type="term" value="F:ribosomal small subunit binding"/>
    <property type="evidence" value="ECO:0007669"/>
    <property type="project" value="TreeGrafter"/>
</dbReference>
<comment type="subcellular location">
    <subcellularLocation>
        <location evidence="2">Cytoplasm</location>
    </subcellularLocation>
</comment>
<dbReference type="EMBL" id="SEWY01000003">
    <property type="protein sequence ID" value="TBH73007.1"/>
    <property type="molecule type" value="Genomic_DNA"/>
</dbReference>
<dbReference type="GO" id="GO:0005829">
    <property type="term" value="C:cytosol"/>
    <property type="evidence" value="ECO:0007669"/>
    <property type="project" value="TreeGrafter"/>
</dbReference>
<comment type="caution">
    <text evidence="3">The sequence shown here is derived from an EMBL/GenBank/DDBJ whole genome shotgun (WGS) entry which is preliminary data.</text>
</comment>
<comment type="function">
    <text evidence="2">One of several proteins that assist in the late maturation steps of the functional core of the 30S ribosomal subunit. Associates with free 30S ribosomal subunits (but not with 30S subunits that are part of 70S ribosomes or polysomes). Required for efficient processing of 16S rRNA. May interact with the 5'-terminal helix region of 16S rRNA.</text>
</comment>
<proteinExistence type="inferred from homology"/>
<dbReference type="InterPro" id="IPR023799">
    <property type="entry name" value="RbfA_dom_sf"/>
</dbReference>
<comment type="similarity">
    <text evidence="2">Belongs to the RbfA family.</text>
</comment>
<evidence type="ECO:0000256" key="1">
    <source>
        <dbReference type="ARBA" id="ARBA00022517"/>
    </source>
</evidence>
<organism evidence="3 4">
    <name type="scientific">Aquirufa antheringensis</name>
    <dbReference type="NCBI Taxonomy" id="2516559"/>
    <lineage>
        <taxon>Bacteria</taxon>
        <taxon>Pseudomonadati</taxon>
        <taxon>Bacteroidota</taxon>
        <taxon>Cytophagia</taxon>
        <taxon>Cytophagales</taxon>
        <taxon>Flectobacillaceae</taxon>
        <taxon>Aquirufa</taxon>
    </lineage>
</organism>
<evidence type="ECO:0000313" key="3">
    <source>
        <dbReference type="EMBL" id="TBH73007.1"/>
    </source>
</evidence>